<protein>
    <submittedName>
        <fullName evidence="2">Uncharacterized protein</fullName>
    </submittedName>
</protein>
<evidence type="ECO:0000256" key="1">
    <source>
        <dbReference type="SAM" id="MobiDB-lite"/>
    </source>
</evidence>
<proteinExistence type="predicted"/>
<feature type="region of interest" description="Disordered" evidence="1">
    <location>
        <begin position="29"/>
        <end position="130"/>
    </location>
</feature>
<name>A0A918NPG8_9ACTN</name>
<keyword evidence="3" id="KW-1185">Reference proteome</keyword>
<evidence type="ECO:0000313" key="3">
    <source>
        <dbReference type="Proteomes" id="UP000645555"/>
    </source>
</evidence>
<sequence>MSTGKGSRLRAHRLPIDSDCFLSATISRRTPSLQVPRSSDGRRPARGGARPRRFPAAHTPDHRRYPCAVTPRTSGGCPVSRVPCTRRRKPDETAEAGGRNAWHAAFGAPGGPEIDNNGSPDGKPLRRSER</sequence>
<dbReference type="AlphaFoldDB" id="A0A918NPG8"/>
<comment type="caution">
    <text evidence="2">The sequence shown here is derived from an EMBL/GenBank/DDBJ whole genome shotgun (WGS) entry which is preliminary data.</text>
</comment>
<gene>
    <name evidence="2" type="ORF">GCM10010515_60780</name>
</gene>
<accession>A0A918NPG8</accession>
<dbReference type="Proteomes" id="UP000645555">
    <property type="component" value="Unassembled WGS sequence"/>
</dbReference>
<reference evidence="2" key="2">
    <citation type="submission" date="2020-09" db="EMBL/GenBank/DDBJ databases">
        <authorList>
            <person name="Sun Q."/>
            <person name="Ohkuma M."/>
        </authorList>
    </citation>
    <scope>NUCLEOTIDE SEQUENCE</scope>
    <source>
        <strain evidence="2">JCM 4956</strain>
    </source>
</reference>
<evidence type="ECO:0000313" key="2">
    <source>
        <dbReference type="EMBL" id="GGX85174.1"/>
    </source>
</evidence>
<organism evidence="2 3">
    <name type="scientific">Streptomyces fructofermentans</name>
    <dbReference type="NCBI Taxonomy" id="152141"/>
    <lineage>
        <taxon>Bacteria</taxon>
        <taxon>Bacillati</taxon>
        <taxon>Actinomycetota</taxon>
        <taxon>Actinomycetes</taxon>
        <taxon>Kitasatosporales</taxon>
        <taxon>Streptomycetaceae</taxon>
        <taxon>Streptomyces</taxon>
    </lineage>
</organism>
<dbReference type="EMBL" id="BMWD01000026">
    <property type="protein sequence ID" value="GGX85174.1"/>
    <property type="molecule type" value="Genomic_DNA"/>
</dbReference>
<reference evidence="2" key="1">
    <citation type="journal article" date="2014" name="Int. J. Syst. Evol. Microbiol.">
        <title>Complete genome sequence of Corynebacterium casei LMG S-19264T (=DSM 44701T), isolated from a smear-ripened cheese.</title>
        <authorList>
            <consortium name="US DOE Joint Genome Institute (JGI-PGF)"/>
            <person name="Walter F."/>
            <person name="Albersmeier A."/>
            <person name="Kalinowski J."/>
            <person name="Ruckert C."/>
        </authorList>
    </citation>
    <scope>NUCLEOTIDE SEQUENCE</scope>
    <source>
        <strain evidence="2">JCM 4956</strain>
    </source>
</reference>